<feature type="non-terminal residue" evidence="1">
    <location>
        <position position="1"/>
    </location>
</feature>
<dbReference type="EMBL" id="CAJVCH010531694">
    <property type="protein sequence ID" value="CAG7824102.1"/>
    <property type="molecule type" value="Genomic_DNA"/>
</dbReference>
<evidence type="ECO:0000313" key="1">
    <source>
        <dbReference type="EMBL" id="CAG7824102.1"/>
    </source>
</evidence>
<dbReference type="OrthoDB" id="202825at2759"/>
<dbReference type="AlphaFoldDB" id="A0A8J2KVB2"/>
<reference evidence="1" key="1">
    <citation type="submission" date="2021-06" db="EMBL/GenBank/DDBJ databases">
        <authorList>
            <person name="Hodson N. C."/>
            <person name="Mongue J. A."/>
            <person name="Jaron S. K."/>
        </authorList>
    </citation>
    <scope>NUCLEOTIDE SEQUENCE</scope>
</reference>
<proteinExistence type="predicted"/>
<keyword evidence="2" id="KW-1185">Reference proteome</keyword>
<sequence>PLDLAVKGHLVKEVFNIAGYHLPPSLSKHAKKIFIERLDKDLELEKPAFDKRIYGNLVSKEEKMKQQFFRAKFDDRSQYLTEILDTLTPDDIRHLLIAEDELSQCNGFSRIFPTRNTHSYFAFFEGPRYYNMLMDAWENKYELDRAPAIRRLQELCRRKIHLINTPSAPQP</sequence>
<evidence type="ECO:0000313" key="2">
    <source>
        <dbReference type="Proteomes" id="UP000708208"/>
    </source>
</evidence>
<organism evidence="1 2">
    <name type="scientific">Allacma fusca</name>
    <dbReference type="NCBI Taxonomy" id="39272"/>
    <lineage>
        <taxon>Eukaryota</taxon>
        <taxon>Metazoa</taxon>
        <taxon>Ecdysozoa</taxon>
        <taxon>Arthropoda</taxon>
        <taxon>Hexapoda</taxon>
        <taxon>Collembola</taxon>
        <taxon>Symphypleona</taxon>
        <taxon>Sminthuridae</taxon>
        <taxon>Allacma</taxon>
    </lineage>
</organism>
<comment type="caution">
    <text evidence="1">The sequence shown here is derived from an EMBL/GenBank/DDBJ whole genome shotgun (WGS) entry which is preliminary data.</text>
</comment>
<dbReference type="Proteomes" id="UP000708208">
    <property type="component" value="Unassembled WGS sequence"/>
</dbReference>
<protein>
    <submittedName>
        <fullName evidence="1">Uncharacterized protein</fullName>
    </submittedName>
</protein>
<feature type="non-terminal residue" evidence="1">
    <location>
        <position position="171"/>
    </location>
</feature>
<accession>A0A8J2KVB2</accession>
<name>A0A8J2KVB2_9HEXA</name>
<gene>
    <name evidence="1" type="ORF">AFUS01_LOCUS34280</name>
</gene>